<dbReference type="InterPro" id="IPR011009">
    <property type="entry name" value="Kinase-like_dom_sf"/>
</dbReference>
<gene>
    <name evidence="2" type="ORF">D9615_009341</name>
</gene>
<keyword evidence="3" id="KW-1185">Reference proteome</keyword>
<evidence type="ECO:0008006" key="4">
    <source>
        <dbReference type="Google" id="ProtNLM"/>
    </source>
</evidence>
<dbReference type="AlphaFoldDB" id="A0A8H5LZY0"/>
<dbReference type="Proteomes" id="UP000565441">
    <property type="component" value="Unassembled WGS sequence"/>
</dbReference>
<proteinExistence type="predicted"/>
<comment type="caution">
    <text evidence="2">The sequence shown here is derived from an EMBL/GenBank/DDBJ whole genome shotgun (WGS) entry which is preliminary data.</text>
</comment>
<reference evidence="2 3" key="1">
    <citation type="journal article" date="2020" name="ISME J.">
        <title>Uncovering the hidden diversity of litter-decomposition mechanisms in mushroom-forming fungi.</title>
        <authorList>
            <person name="Floudas D."/>
            <person name="Bentzer J."/>
            <person name="Ahren D."/>
            <person name="Johansson T."/>
            <person name="Persson P."/>
            <person name="Tunlid A."/>
        </authorList>
    </citation>
    <scope>NUCLEOTIDE SEQUENCE [LARGE SCALE GENOMIC DNA]</scope>
    <source>
        <strain evidence="2 3">CBS 661.87</strain>
    </source>
</reference>
<sequence length="480" mass="54313">MPRQEDYFIPRLWESYESLSFMDIDYPFPSKNKSYQAAWRAVRAVCEDPSYITYNDLPLDNGLESWTHQLLLTGLLHAISISELYSYRTYEAAGNNIPQHLELFLKTLDAITESAEDEHCPASDVQIPANIDAVVAGGESWAVRHESAPPVFAQAIPDASLSDQIDVTQLFLQISKSMKVQSNATGRCILTFLYGGFWVGARSSIDPDIHFYSRNLLHQFQADSDTDRSGPLFYEELIRALIWHLLGVIHASQPDAILDPSVIQRLEGQNECLKRSKALHEIGLWPGIMLLLSFFDISLVTHFSISLPNFLSLRSQDLRLLPFTLPFTIFNRTINFLQFRCIPILGRSNRGQDFQRPRPTRGRTPCPEVHISPPLRPQAPGLPHRATRQVPRHWGILLARVGDPIQDEDVQPHITAIIEAVSQFHQAGIHHHDLRLDNITVDGAGRIFILDFGRAVHADQCSDTSRCPDQIWLEGLAYVE</sequence>
<dbReference type="OrthoDB" id="2523927at2759"/>
<organism evidence="2 3">
    <name type="scientific">Tricholomella constricta</name>
    <dbReference type="NCBI Taxonomy" id="117010"/>
    <lineage>
        <taxon>Eukaryota</taxon>
        <taxon>Fungi</taxon>
        <taxon>Dikarya</taxon>
        <taxon>Basidiomycota</taxon>
        <taxon>Agaricomycotina</taxon>
        <taxon>Agaricomycetes</taxon>
        <taxon>Agaricomycetidae</taxon>
        <taxon>Agaricales</taxon>
        <taxon>Tricholomatineae</taxon>
        <taxon>Lyophyllaceae</taxon>
        <taxon>Tricholomella</taxon>
    </lineage>
</organism>
<evidence type="ECO:0000256" key="1">
    <source>
        <dbReference type="SAM" id="MobiDB-lite"/>
    </source>
</evidence>
<protein>
    <recommendedName>
        <fullName evidence="4">Non-specific serine/threonine protein kinase</fullName>
    </recommendedName>
</protein>
<accession>A0A8H5LZY0</accession>
<dbReference type="Gene3D" id="1.10.510.10">
    <property type="entry name" value="Transferase(Phosphotransferase) domain 1"/>
    <property type="match status" value="1"/>
</dbReference>
<feature type="region of interest" description="Disordered" evidence="1">
    <location>
        <begin position="352"/>
        <end position="384"/>
    </location>
</feature>
<dbReference type="SUPFAM" id="SSF56112">
    <property type="entry name" value="Protein kinase-like (PK-like)"/>
    <property type="match status" value="1"/>
</dbReference>
<evidence type="ECO:0000313" key="2">
    <source>
        <dbReference type="EMBL" id="KAF5375712.1"/>
    </source>
</evidence>
<dbReference type="EMBL" id="JAACJP010000032">
    <property type="protein sequence ID" value="KAF5375712.1"/>
    <property type="molecule type" value="Genomic_DNA"/>
</dbReference>
<evidence type="ECO:0000313" key="3">
    <source>
        <dbReference type="Proteomes" id="UP000565441"/>
    </source>
</evidence>
<name>A0A8H5LZY0_9AGAR</name>